<dbReference type="InterPro" id="IPR055797">
    <property type="entry name" value="DUF7373"/>
</dbReference>
<dbReference type="PROSITE" id="PS51257">
    <property type="entry name" value="PROKAR_LIPOPROTEIN"/>
    <property type="match status" value="1"/>
</dbReference>
<dbReference type="RefSeq" id="WP_133057925.1">
    <property type="nucleotide sequence ID" value="NZ_JACKVA010000035.1"/>
</dbReference>
<accession>A0A0U1D515</accession>
<gene>
    <name evidence="4" type="ORF">BN970_01591</name>
</gene>
<evidence type="ECO:0000313" key="5">
    <source>
        <dbReference type="Proteomes" id="UP000182227"/>
    </source>
</evidence>
<dbReference type="GeneID" id="44299786"/>
<evidence type="ECO:0000256" key="1">
    <source>
        <dbReference type="SAM" id="SignalP"/>
    </source>
</evidence>
<feature type="chain" id="PRO_5038522319" evidence="1">
    <location>
        <begin position="29"/>
        <end position="416"/>
    </location>
</feature>
<feature type="domain" description="DUF7373" evidence="3">
    <location>
        <begin position="289"/>
        <end position="412"/>
    </location>
</feature>
<evidence type="ECO:0000313" key="4">
    <source>
        <dbReference type="EMBL" id="CQD08237.1"/>
    </source>
</evidence>
<dbReference type="Pfam" id="PF24092">
    <property type="entry name" value="DUF7373_C"/>
    <property type="match status" value="1"/>
</dbReference>
<feature type="signal peptide" evidence="1">
    <location>
        <begin position="1"/>
        <end position="28"/>
    </location>
</feature>
<dbReference type="InterPro" id="IPR056463">
    <property type="entry name" value="DUF7373_C"/>
</dbReference>
<reference evidence="4 5" key="1">
    <citation type="submission" date="2015-03" db="EMBL/GenBank/DDBJ databases">
        <authorList>
            <person name="Murphy D."/>
        </authorList>
    </citation>
    <scope>NUCLEOTIDE SEQUENCE [LARGE SCALE GENOMIC DNA]</scope>
    <source>
        <strain evidence="4 5">D16</strain>
    </source>
</reference>
<dbReference type="EMBL" id="CTEF01000001">
    <property type="protein sequence ID" value="CQD08237.1"/>
    <property type="molecule type" value="Genomic_DNA"/>
</dbReference>
<organism evidence="4 5">
    <name type="scientific">Mycolicibacterium conceptionense</name>
    <dbReference type="NCBI Taxonomy" id="451644"/>
    <lineage>
        <taxon>Bacteria</taxon>
        <taxon>Bacillati</taxon>
        <taxon>Actinomycetota</taxon>
        <taxon>Actinomycetes</taxon>
        <taxon>Mycobacteriales</taxon>
        <taxon>Mycobacteriaceae</taxon>
        <taxon>Mycolicibacterium</taxon>
    </lineage>
</organism>
<dbReference type="AlphaFoldDB" id="A0A0U1D515"/>
<dbReference type="Proteomes" id="UP000182227">
    <property type="component" value="Unassembled WGS sequence"/>
</dbReference>
<dbReference type="Pfam" id="PF24088">
    <property type="entry name" value="DUF7373"/>
    <property type="match status" value="1"/>
</dbReference>
<proteinExistence type="predicted"/>
<evidence type="ECO:0000259" key="3">
    <source>
        <dbReference type="Pfam" id="PF24092"/>
    </source>
</evidence>
<protein>
    <submittedName>
        <fullName evidence="4">Uncharacterized protein</fullName>
    </submittedName>
</protein>
<sequence>MHEPKCRRPKLYHRYGWTWLSLTTLIFAACNQSPQSSPSNAPHLDVGNYSTRPVQIQGKAITRELGAVIEGQRLANFVVGPWEVDPALRVPSNHPNPVNPTGTSPSFALVLKNGAAADTVLPVRATGAASRHNFVAGFYSSRTDGVRAEDTRLALNNAVLEFPSSAAAAAAAKEITNLSDTDTTLSHGLSIPDHPDTSTFQPVLTDDCSCGTTPGNYMMAFTSRGPYVLVQLAWALDNPDSAAGLIAKALDLQVPLVDKHHPTPLEKLADLPVDPTGLLSLTVPISAAASSPNLRSAYDVHGALHFQHDPIRSGNTFQNAGLIQQGIAAASVYETHDHHGAEIIVDSFYNEALESGTPTASPKGLPKSRCLSMAGGSDELIYCVMAVAKYAIEVSGPQTDTQQRLAAQYQLLEHPK</sequence>
<keyword evidence="1" id="KW-0732">Signal</keyword>
<evidence type="ECO:0000259" key="2">
    <source>
        <dbReference type="Pfam" id="PF24088"/>
    </source>
</evidence>
<feature type="domain" description="DUF7373" evidence="2">
    <location>
        <begin position="59"/>
        <end position="273"/>
    </location>
</feature>
<name>A0A0U1D515_9MYCO</name>